<dbReference type="EMBL" id="BARU01023093">
    <property type="protein sequence ID" value="GAH49238.1"/>
    <property type="molecule type" value="Genomic_DNA"/>
</dbReference>
<comment type="caution">
    <text evidence="2">The sequence shown here is derived from an EMBL/GenBank/DDBJ whole genome shotgun (WGS) entry which is preliminary data.</text>
</comment>
<dbReference type="GO" id="GO:0016757">
    <property type="term" value="F:glycosyltransferase activity"/>
    <property type="evidence" value="ECO:0007669"/>
    <property type="project" value="InterPro"/>
</dbReference>
<evidence type="ECO:0000313" key="2">
    <source>
        <dbReference type="EMBL" id="GAH49238.1"/>
    </source>
</evidence>
<dbReference type="InterPro" id="IPR001296">
    <property type="entry name" value="Glyco_trans_1"/>
</dbReference>
<feature type="domain" description="Glycosyl transferase family 1" evidence="1">
    <location>
        <begin position="30"/>
        <end position="161"/>
    </location>
</feature>
<dbReference type="PANTHER" id="PTHR45947:SF3">
    <property type="entry name" value="SULFOQUINOVOSYL TRANSFERASE SQD2"/>
    <property type="match status" value="1"/>
</dbReference>
<accession>X1HVB1</accession>
<reference evidence="2" key="1">
    <citation type="journal article" date="2014" name="Front. Microbiol.">
        <title>High frequency of phylogenetically diverse reductive dehalogenase-homologous genes in deep subseafloor sedimentary metagenomes.</title>
        <authorList>
            <person name="Kawai M."/>
            <person name="Futagami T."/>
            <person name="Toyoda A."/>
            <person name="Takaki Y."/>
            <person name="Nishi S."/>
            <person name="Hori S."/>
            <person name="Arai W."/>
            <person name="Tsubouchi T."/>
            <person name="Morono Y."/>
            <person name="Uchiyama I."/>
            <person name="Ito T."/>
            <person name="Fujiyama A."/>
            <person name="Inagaki F."/>
            <person name="Takami H."/>
        </authorList>
    </citation>
    <scope>NUCLEOTIDE SEQUENCE</scope>
    <source>
        <strain evidence="2">Expedition CK06-06</strain>
    </source>
</reference>
<dbReference type="PANTHER" id="PTHR45947">
    <property type="entry name" value="SULFOQUINOVOSYL TRANSFERASE SQD2"/>
    <property type="match status" value="1"/>
</dbReference>
<dbReference type="Pfam" id="PF00534">
    <property type="entry name" value="Glycos_transf_1"/>
    <property type="match status" value="1"/>
</dbReference>
<dbReference type="AlphaFoldDB" id="X1HVB1"/>
<dbReference type="InterPro" id="IPR050194">
    <property type="entry name" value="Glycosyltransferase_grp1"/>
</dbReference>
<feature type="non-terminal residue" evidence="2">
    <location>
        <position position="161"/>
    </location>
</feature>
<sequence>MAREMKKICPKEITIIPNGVDLSRFETCSREDARQKLGIGKREGIILCVANLRVEKGHEYIVEAMEKVATNSPQSRLFIVGRDFQRGKIQKLALEKNLDQKVLFTGFIPPDKIPEYMVAADVFVLPSLSEGFPNVLLEAMAAGLPIVATNVGGVPEIVTDG</sequence>
<dbReference type="Gene3D" id="3.40.50.2000">
    <property type="entry name" value="Glycogen Phosphorylase B"/>
    <property type="match status" value="2"/>
</dbReference>
<name>X1HVB1_9ZZZZ</name>
<dbReference type="SUPFAM" id="SSF53756">
    <property type="entry name" value="UDP-Glycosyltransferase/glycogen phosphorylase"/>
    <property type="match status" value="1"/>
</dbReference>
<evidence type="ECO:0000259" key="1">
    <source>
        <dbReference type="Pfam" id="PF00534"/>
    </source>
</evidence>
<gene>
    <name evidence="2" type="ORF">S03H2_37511</name>
</gene>
<proteinExistence type="predicted"/>
<organism evidence="2">
    <name type="scientific">marine sediment metagenome</name>
    <dbReference type="NCBI Taxonomy" id="412755"/>
    <lineage>
        <taxon>unclassified sequences</taxon>
        <taxon>metagenomes</taxon>
        <taxon>ecological metagenomes</taxon>
    </lineage>
</organism>
<protein>
    <recommendedName>
        <fullName evidence="1">Glycosyl transferase family 1 domain-containing protein</fullName>
    </recommendedName>
</protein>